<reference evidence="9 10" key="1">
    <citation type="journal article" date="2014" name="Front. Microbiol.">
        <title>Population and genomic analysis of the genus Halorubrum.</title>
        <authorList>
            <person name="Fullmer M.S."/>
            <person name="Soucy S.M."/>
            <person name="Swithers K.S."/>
            <person name="Makkay A.M."/>
            <person name="Wheeler R."/>
            <person name="Ventosa A."/>
            <person name="Gogarten J.P."/>
            <person name="Papke R.T."/>
        </authorList>
    </citation>
    <scope>NUCLEOTIDE SEQUENCE [LARGE SCALE GENOMIC DNA]</scope>
    <source>
        <strain evidence="9 10">C49</strain>
    </source>
</reference>
<dbReference type="InterPro" id="IPR003594">
    <property type="entry name" value="HATPase_dom"/>
</dbReference>
<dbReference type="PANTHER" id="PTHR43304:SF1">
    <property type="entry name" value="PAC DOMAIN-CONTAINING PROTEIN"/>
    <property type="match status" value="1"/>
</dbReference>
<dbReference type="InterPro" id="IPR004358">
    <property type="entry name" value="Sig_transdc_His_kin-like_C"/>
</dbReference>
<dbReference type="Pfam" id="PF13426">
    <property type="entry name" value="PAS_9"/>
    <property type="match status" value="1"/>
</dbReference>
<dbReference type="EMBL" id="NHOA01000156">
    <property type="protein sequence ID" value="PHQ37387.1"/>
    <property type="molecule type" value="Genomic_DNA"/>
</dbReference>
<protein>
    <recommendedName>
        <fullName evidence="2">histidine kinase</fullName>
        <ecNumber evidence="2">2.7.13.3</ecNumber>
    </recommendedName>
</protein>
<dbReference type="InterPro" id="IPR005467">
    <property type="entry name" value="His_kinase_dom"/>
</dbReference>
<dbReference type="Pfam" id="PF08447">
    <property type="entry name" value="PAS_3"/>
    <property type="match status" value="1"/>
</dbReference>
<dbReference type="GO" id="GO:0006355">
    <property type="term" value="P:regulation of DNA-templated transcription"/>
    <property type="evidence" value="ECO:0007669"/>
    <property type="project" value="InterPro"/>
</dbReference>
<dbReference type="PROSITE" id="PS50112">
    <property type="entry name" value="PAS"/>
    <property type="match status" value="4"/>
</dbReference>
<dbReference type="PANTHER" id="PTHR43304">
    <property type="entry name" value="PHYTOCHROME-LIKE PROTEIN CPH1"/>
    <property type="match status" value="1"/>
</dbReference>
<dbReference type="Gene3D" id="3.30.565.10">
    <property type="entry name" value="Histidine kinase-like ATPase, C-terminal domain"/>
    <property type="match status" value="1"/>
</dbReference>
<dbReference type="RefSeq" id="WP_099256777.1">
    <property type="nucleotide sequence ID" value="NZ_NHOA01000156.1"/>
</dbReference>
<dbReference type="Pfam" id="PF00989">
    <property type="entry name" value="PAS"/>
    <property type="match status" value="1"/>
</dbReference>
<dbReference type="InterPro" id="IPR013655">
    <property type="entry name" value="PAS_fold_3"/>
</dbReference>
<dbReference type="SMART" id="SM00086">
    <property type="entry name" value="PAC"/>
    <property type="match status" value="3"/>
</dbReference>
<dbReference type="PROSITE" id="PS50113">
    <property type="entry name" value="PAC"/>
    <property type="match status" value="2"/>
</dbReference>
<evidence type="ECO:0000256" key="3">
    <source>
        <dbReference type="ARBA" id="ARBA00022553"/>
    </source>
</evidence>
<evidence type="ECO:0000259" key="7">
    <source>
        <dbReference type="PROSITE" id="PS50112"/>
    </source>
</evidence>
<evidence type="ECO:0000313" key="9">
    <source>
        <dbReference type="EMBL" id="PHQ37387.1"/>
    </source>
</evidence>
<feature type="domain" description="PAS" evidence="7">
    <location>
        <begin position="4"/>
        <end position="74"/>
    </location>
</feature>
<evidence type="ECO:0000256" key="4">
    <source>
        <dbReference type="ARBA" id="ARBA00022679"/>
    </source>
</evidence>
<dbReference type="InterPro" id="IPR003018">
    <property type="entry name" value="GAF"/>
</dbReference>
<evidence type="ECO:0000259" key="8">
    <source>
        <dbReference type="PROSITE" id="PS50113"/>
    </source>
</evidence>
<dbReference type="InterPro" id="IPR029016">
    <property type="entry name" value="GAF-like_dom_sf"/>
</dbReference>
<evidence type="ECO:0000256" key="5">
    <source>
        <dbReference type="ARBA" id="ARBA00022777"/>
    </source>
</evidence>
<dbReference type="InterPro" id="IPR013656">
    <property type="entry name" value="PAS_4"/>
</dbReference>
<dbReference type="SMART" id="SM00387">
    <property type="entry name" value="HATPase_c"/>
    <property type="match status" value="1"/>
</dbReference>
<dbReference type="Gene3D" id="2.10.70.100">
    <property type="match status" value="1"/>
</dbReference>
<dbReference type="OrthoDB" id="106630at2157"/>
<dbReference type="Pfam" id="PF02518">
    <property type="entry name" value="HATPase_c"/>
    <property type="match status" value="1"/>
</dbReference>
<dbReference type="InterPro" id="IPR013767">
    <property type="entry name" value="PAS_fold"/>
</dbReference>
<feature type="domain" description="Histidine kinase" evidence="6">
    <location>
        <begin position="830"/>
        <end position="1037"/>
    </location>
</feature>
<dbReference type="EC" id="2.7.13.3" evidence="2"/>
<dbReference type="Gene3D" id="3.30.450.20">
    <property type="entry name" value="PAS domain"/>
    <property type="match status" value="4"/>
</dbReference>
<evidence type="ECO:0000313" key="10">
    <source>
        <dbReference type="Proteomes" id="UP000222824"/>
    </source>
</evidence>
<feature type="domain" description="PAS" evidence="7">
    <location>
        <begin position="117"/>
        <end position="186"/>
    </location>
</feature>
<dbReference type="PRINTS" id="PR00344">
    <property type="entry name" value="BCTRLSENSOR"/>
</dbReference>
<feature type="domain" description="PAS" evidence="7">
    <location>
        <begin position="239"/>
        <end position="310"/>
    </location>
</feature>
<dbReference type="InterPro" id="IPR036890">
    <property type="entry name" value="HATPase_C_sf"/>
</dbReference>
<dbReference type="SMART" id="SM00091">
    <property type="entry name" value="PAS"/>
    <property type="match status" value="4"/>
</dbReference>
<dbReference type="Proteomes" id="UP000222824">
    <property type="component" value="Unassembled WGS sequence"/>
</dbReference>
<feature type="domain" description="PAC" evidence="8">
    <location>
        <begin position="313"/>
        <end position="364"/>
    </location>
</feature>
<evidence type="ECO:0000259" key="6">
    <source>
        <dbReference type="PROSITE" id="PS50109"/>
    </source>
</evidence>
<keyword evidence="10" id="KW-1185">Reference proteome</keyword>
<organism evidence="9 10">
    <name type="scientific">Halorubrum persicum</name>
    <dbReference type="NCBI Taxonomy" id="1383844"/>
    <lineage>
        <taxon>Archaea</taxon>
        <taxon>Methanobacteriati</taxon>
        <taxon>Methanobacteriota</taxon>
        <taxon>Stenosarchaea group</taxon>
        <taxon>Halobacteria</taxon>
        <taxon>Halobacteriales</taxon>
        <taxon>Haloferacaceae</taxon>
        <taxon>Halorubrum</taxon>
    </lineage>
</organism>
<dbReference type="CDD" id="cd00130">
    <property type="entry name" value="PAS"/>
    <property type="match status" value="4"/>
</dbReference>
<dbReference type="Pfam" id="PF08448">
    <property type="entry name" value="PAS_4"/>
    <property type="match status" value="1"/>
</dbReference>
<dbReference type="InterPro" id="IPR052162">
    <property type="entry name" value="Sensor_kinase/Photoreceptor"/>
</dbReference>
<sequence length="1039" mass="116433">MSFVSADPKEVLERIEDAFFAIDEEWRFTYLNARAAEMLEVDRDAVVGAVLWDEFSEATGTSFQREYEHAMNEQESVSFEEYYPPLDTWFEVSAYPSETGLSVYFRDVTDRVERERELERYEGIVETAQEGIYVVDEDGVFQMVNRSYTEMVGYSEAELLGNDVTMVADEEAAETAAAFEAELREGARSSASLEATLERADGETFSAVATFSLLPSGDRVGVVRDVTEQRERERELARTRELLEQAERIADVAGWEIDAETLEMFWSNHLFDLLGVDVEEEPSLDDSFDLCHEDDRPLAEDAVTEAIESAEPFDIEARFVVGDGETRWLHVQGVPVTADGEVTKLRGAAQDITERKERVRDLELYERVVETTNDGVYAVDQNNRFIMVNDAFCELTGYDRTDLLGQPVTVLKDETVSSKAERLAEEIINEGRDEAKVELTLHTKAGADLPVEARLEPLEFQEGIGRCGVVRDITQRKLFEERLVSLHGVTSELFRADSEETVAETAMRAVRNVLDAPAAWYFDYDAAEGVLAPRTASDSADILDFELPELTLQSETVVGSAFVEDESRRIDDIRNTPEYDDFDRDADLRSAVLSPVGNRGVLVAGSPAVGAFDERTRQLLEIVSTAVAAAFNRVEREQMLRDQHERLSAFNDLNLLVHSLAESMFGLSSHSDIEELVCERLASSGSYEFAWIGTAEDDEVRVSAEAGVEGYLDDTTIRLDEGPTTEGPTAQAFLTGEVQTVQDVLSEDRYEPWQTHAREFGYRSSAAVPIVNDSLYGTLNLYSHRANAFDDEEQEALQRLGSIIAYALESVERDRELQQERNRLEFMNRLLRHNLLNSLNVVKARLDLLDGRVDYEVSSDLETATQRTQEMIEFVETVRRVTDVIGRGEDQQLRPCDLGSVLERRVARAQQTYPGATYHLESAPSVDIVADDLLGEVLDNVLINAVQHNADTDPAVWVDATVDDESVVVSVADDGPGIPDERKSTVFDRTTKEFEDPGSGFGLHLVKEIISSYGGDIEVDDNDPEGAVFRLRFDRAESR</sequence>
<dbReference type="NCBIfam" id="TIGR00229">
    <property type="entry name" value="sensory_box"/>
    <property type="match status" value="3"/>
</dbReference>
<dbReference type="PROSITE" id="PS50109">
    <property type="entry name" value="HIS_KIN"/>
    <property type="match status" value="1"/>
</dbReference>
<keyword evidence="5" id="KW-0418">Kinase</keyword>
<name>A0A2G1WEH0_9EURY</name>
<dbReference type="SUPFAM" id="SSF55781">
    <property type="entry name" value="GAF domain-like"/>
    <property type="match status" value="2"/>
</dbReference>
<dbReference type="AlphaFoldDB" id="A0A2G1WEH0"/>
<evidence type="ECO:0000256" key="1">
    <source>
        <dbReference type="ARBA" id="ARBA00000085"/>
    </source>
</evidence>
<proteinExistence type="predicted"/>
<accession>A0A2G1WEH0</accession>
<dbReference type="InterPro" id="IPR000700">
    <property type="entry name" value="PAS-assoc_C"/>
</dbReference>
<dbReference type="Pfam" id="PF13185">
    <property type="entry name" value="GAF_2"/>
    <property type="match status" value="2"/>
</dbReference>
<dbReference type="Gene3D" id="3.30.450.40">
    <property type="match status" value="2"/>
</dbReference>
<keyword evidence="4" id="KW-0808">Transferase</keyword>
<keyword evidence="3" id="KW-0597">Phosphoprotein</keyword>
<dbReference type="SUPFAM" id="SSF55785">
    <property type="entry name" value="PYP-like sensor domain (PAS domain)"/>
    <property type="match status" value="4"/>
</dbReference>
<dbReference type="InterPro" id="IPR000014">
    <property type="entry name" value="PAS"/>
</dbReference>
<comment type="caution">
    <text evidence="9">The sequence shown here is derived from an EMBL/GenBank/DDBJ whole genome shotgun (WGS) entry which is preliminary data.</text>
</comment>
<dbReference type="CDD" id="cd00075">
    <property type="entry name" value="HATPase"/>
    <property type="match status" value="1"/>
</dbReference>
<dbReference type="InterPro" id="IPR001610">
    <property type="entry name" value="PAC"/>
</dbReference>
<comment type="catalytic activity">
    <reaction evidence="1">
        <text>ATP + protein L-histidine = ADP + protein N-phospho-L-histidine.</text>
        <dbReference type="EC" id="2.7.13.3"/>
    </reaction>
</comment>
<dbReference type="SUPFAM" id="SSF55874">
    <property type="entry name" value="ATPase domain of HSP90 chaperone/DNA topoisomerase II/histidine kinase"/>
    <property type="match status" value="1"/>
</dbReference>
<gene>
    <name evidence="9" type="ORF">DJ69_16945</name>
</gene>
<evidence type="ECO:0000256" key="2">
    <source>
        <dbReference type="ARBA" id="ARBA00012438"/>
    </source>
</evidence>
<feature type="domain" description="PAS" evidence="7">
    <location>
        <begin position="361"/>
        <end position="431"/>
    </location>
</feature>
<dbReference type="GO" id="GO:0004673">
    <property type="term" value="F:protein histidine kinase activity"/>
    <property type="evidence" value="ECO:0007669"/>
    <property type="project" value="UniProtKB-EC"/>
</dbReference>
<dbReference type="SMART" id="SM00065">
    <property type="entry name" value="GAF"/>
    <property type="match status" value="2"/>
</dbReference>
<dbReference type="InterPro" id="IPR035965">
    <property type="entry name" value="PAS-like_dom_sf"/>
</dbReference>
<feature type="domain" description="PAC" evidence="8">
    <location>
        <begin position="435"/>
        <end position="485"/>
    </location>
</feature>